<dbReference type="EMBL" id="JADZLT010000048">
    <property type="protein sequence ID" value="MBH0237558.1"/>
    <property type="molecule type" value="Genomic_DNA"/>
</dbReference>
<keyword evidence="3" id="KW-1185">Reference proteome</keyword>
<comment type="caution">
    <text evidence="2">The sequence shown here is derived from an EMBL/GenBank/DDBJ whole genome shotgun (WGS) entry which is preliminary data.</text>
</comment>
<sequence length="146" mass="17031">MTAMFSIRLENDPVRFEGREVYQGFLTLNHHSERFYAPISYWTREKYTRQWREGLMRAISGQTGALVTALPNPEDAVFIEWWPIHPAGERFIFTNQILILNKIEEEFNENNIYKYATELSATAAGENPISKWEVSRESLENGLSQI</sequence>
<evidence type="ECO:0000313" key="2">
    <source>
        <dbReference type="EMBL" id="MBH0237558.1"/>
    </source>
</evidence>
<dbReference type="Gene3D" id="3.30.2450.20">
    <property type="match status" value="1"/>
</dbReference>
<dbReference type="RefSeq" id="WP_197310654.1">
    <property type="nucleotide sequence ID" value="NZ_JADZLT010000048.1"/>
</dbReference>
<gene>
    <name evidence="2" type="ORF">I5731_06995</name>
</gene>
<dbReference type="Pfam" id="PF18228">
    <property type="entry name" value="CdiI_N"/>
    <property type="match status" value="1"/>
</dbReference>
<dbReference type="Proteomes" id="UP000631694">
    <property type="component" value="Unassembled WGS sequence"/>
</dbReference>
<name>A0A931I1I3_9HYPH</name>
<proteinExistence type="predicted"/>
<evidence type="ECO:0000313" key="3">
    <source>
        <dbReference type="Proteomes" id="UP000631694"/>
    </source>
</evidence>
<accession>A0A931I1I3</accession>
<organism evidence="2 3">
    <name type="scientific">Methylobrevis albus</name>
    <dbReference type="NCBI Taxonomy" id="2793297"/>
    <lineage>
        <taxon>Bacteria</taxon>
        <taxon>Pseudomonadati</taxon>
        <taxon>Pseudomonadota</taxon>
        <taxon>Alphaproteobacteria</taxon>
        <taxon>Hyphomicrobiales</taxon>
        <taxon>Pleomorphomonadaceae</taxon>
        <taxon>Methylobrevis</taxon>
    </lineage>
</organism>
<dbReference type="InterPro" id="IPR040509">
    <property type="entry name" value="CdiI_C"/>
</dbReference>
<protein>
    <recommendedName>
        <fullName evidence="1">CdiI C-terminal domain-containing protein</fullName>
    </recommendedName>
</protein>
<dbReference type="AlphaFoldDB" id="A0A931I1I3"/>
<feature type="domain" description="CdiI C-terminal" evidence="1">
    <location>
        <begin position="37"/>
        <end position="139"/>
    </location>
</feature>
<reference evidence="2" key="1">
    <citation type="submission" date="2020-12" db="EMBL/GenBank/DDBJ databases">
        <title>Methylobrevis albus sp. nov., isolated from fresh water lack sediment.</title>
        <authorList>
            <person name="Zou Q."/>
        </authorList>
    </citation>
    <scope>NUCLEOTIDE SEQUENCE</scope>
    <source>
        <strain evidence="2">L22</strain>
    </source>
</reference>
<evidence type="ECO:0000259" key="1">
    <source>
        <dbReference type="Pfam" id="PF18228"/>
    </source>
</evidence>
<dbReference type="InterPro" id="IPR053755">
    <property type="entry name" value="CDI_immunity_sf"/>
</dbReference>